<evidence type="ECO:0000313" key="3">
    <source>
        <dbReference type="Proteomes" id="UP000095094"/>
    </source>
</evidence>
<reference evidence="3" key="1">
    <citation type="submission" date="2016-09" db="EMBL/GenBank/DDBJ databases">
        <authorList>
            <person name="Gulvik C.A."/>
        </authorList>
    </citation>
    <scope>NUCLEOTIDE SEQUENCE [LARGE SCALE GENOMIC DNA]</scope>
    <source>
        <strain evidence="3">LMG 8895</strain>
    </source>
</reference>
<proteinExistence type="predicted"/>
<evidence type="ECO:0000313" key="2">
    <source>
        <dbReference type="EMBL" id="OEG18665.1"/>
    </source>
</evidence>
<sequence>MTELKSSEAQRRASKKYDQKNKDSKQYRNKKSATKSFISIATDEDFALVQGWVNDRLLKNNTTYE</sequence>
<dbReference type="EMBL" id="MIJY01000005">
    <property type="protein sequence ID" value="OEG18665.1"/>
    <property type="molecule type" value="Genomic_DNA"/>
</dbReference>
<accession>A0A1E5H1H0</accession>
<feature type="compositionally biased region" description="Basic and acidic residues" evidence="1">
    <location>
        <begin position="1"/>
        <end position="26"/>
    </location>
</feature>
<comment type="caution">
    <text evidence="2">The sequence shown here is derived from an EMBL/GenBank/DDBJ whole genome shotgun (WGS) entry which is preliminary data.</text>
</comment>
<organism evidence="2 3">
    <name type="scientific">Enterococcus termitis</name>
    <dbReference type="NCBI Taxonomy" id="332950"/>
    <lineage>
        <taxon>Bacteria</taxon>
        <taxon>Bacillati</taxon>
        <taxon>Bacillota</taxon>
        <taxon>Bacilli</taxon>
        <taxon>Lactobacillales</taxon>
        <taxon>Enterococcaceae</taxon>
        <taxon>Enterococcus</taxon>
    </lineage>
</organism>
<dbReference type="Proteomes" id="UP000095094">
    <property type="component" value="Unassembled WGS sequence"/>
</dbReference>
<dbReference type="RefSeq" id="WP_069662514.1">
    <property type="nucleotide sequence ID" value="NZ_JBHUJJ010000002.1"/>
</dbReference>
<feature type="region of interest" description="Disordered" evidence="1">
    <location>
        <begin position="1"/>
        <end position="32"/>
    </location>
</feature>
<dbReference type="OrthoDB" id="1699217at2"/>
<keyword evidence="3" id="KW-1185">Reference proteome</keyword>
<name>A0A1E5H1H0_9ENTE</name>
<protein>
    <submittedName>
        <fullName evidence="2">Uncharacterized protein</fullName>
    </submittedName>
</protein>
<dbReference type="AlphaFoldDB" id="A0A1E5H1H0"/>
<evidence type="ECO:0000256" key="1">
    <source>
        <dbReference type="SAM" id="MobiDB-lite"/>
    </source>
</evidence>
<gene>
    <name evidence="2" type="ORF">BCR25_15805</name>
</gene>